<proteinExistence type="predicted"/>
<dbReference type="InterPro" id="IPR012910">
    <property type="entry name" value="Plug_dom"/>
</dbReference>
<evidence type="ECO:0000256" key="1">
    <source>
        <dbReference type="SAM" id="SignalP"/>
    </source>
</evidence>
<dbReference type="SUPFAM" id="SSF49464">
    <property type="entry name" value="Carboxypeptidase regulatory domain-like"/>
    <property type="match status" value="1"/>
</dbReference>
<dbReference type="RefSeq" id="WP_079558800.1">
    <property type="nucleotide sequence ID" value="NZ_CP021904.1"/>
</dbReference>
<gene>
    <name evidence="3" type="ORF">SAMN03080601_03132</name>
</gene>
<feature type="chain" id="PRO_5012662389" evidence="1">
    <location>
        <begin position="22"/>
        <end position="767"/>
    </location>
</feature>
<dbReference type="SUPFAM" id="SSF56935">
    <property type="entry name" value="Porins"/>
    <property type="match status" value="1"/>
</dbReference>
<name>A0A1T5HT52_9BACT</name>
<dbReference type="OrthoDB" id="9803050at2"/>
<feature type="domain" description="TonB-dependent receptor plug" evidence="2">
    <location>
        <begin position="149"/>
        <end position="223"/>
    </location>
</feature>
<evidence type="ECO:0000259" key="2">
    <source>
        <dbReference type="Pfam" id="PF07715"/>
    </source>
</evidence>
<accession>A0A1T5HT52</accession>
<protein>
    <submittedName>
        <fullName evidence="3">TonB-dependent Receptor Plug Domain</fullName>
    </submittedName>
</protein>
<dbReference type="Pfam" id="PF13715">
    <property type="entry name" value="CarbopepD_reg_2"/>
    <property type="match status" value="1"/>
</dbReference>
<dbReference type="Pfam" id="PF07715">
    <property type="entry name" value="Plug"/>
    <property type="match status" value="1"/>
</dbReference>
<dbReference type="EMBL" id="FUYV01000022">
    <property type="protein sequence ID" value="SKC23847.1"/>
    <property type="molecule type" value="Genomic_DNA"/>
</dbReference>
<dbReference type="Gene3D" id="2.170.130.10">
    <property type="entry name" value="TonB-dependent receptor, plug domain"/>
    <property type="match status" value="1"/>
</dbReference>
<keyword evidence="3" id="KW-0675">Receptor</keyword>
<keyword evidence="1" id="KW-0732">Signal</keyword>
<keyword evidence="4" id="KW-1185">Reference proteome</keyword>
<dbReference type="Gene3D" id="2.60.40.1120">
    <property type="entry name" value="Carboxypeptidase-like, regulatory domain"/>
    <property type="match status" value="1"/>
</dbReference>
<evidence type="ECO:0000313" key="3">
    <source>
        <dbReference type="EMBL" id="SKC23847.1"/>
    </source>
</evidence>
<reference evidence="3 4" key="1">
    <citation type="submission" date="2017-02" db="EMBL/GenBank/DDBJ databases">
        <authorList>
            <person name="Peterson S.W."/>
        </authorList>
    </citation>
    <scope>NUCLEOTIDE SEQUENCE [LARGE SCALE GENOMIC DNA]</scope>
    <source>
        <strain evidence="3 4">DSM 24412</strain>
    </source>
</reference>
<dbReference type="InterPro" id="IPR037066">
    <property type="entry name" value="Plug_dom_sf"/>
</dbReference>
<evidence type="ECO:0000313" key="4">
    <source>
        <dbReference type="Proteomes" id="UP000191055"/>
    </source>
</evidence>
<dbReference type="Proteomes" id="UP000191055">
    <property type="component" value="Unassembled WGS sequence"/>
</dbReference>
<organism evidence="3 4">
    <name type="scientific">Alkalitalea saponilacus</name>
    <dbReference type="NCBI Taxonomy" id="889453"/>
    <lineage>
        <taxon>Bacteria</taxon>
        <taxon>Pseudomonadati</taxon>
        <taxon>Bacteroidota</taxon>
        <taxon>Bacteroidia</taxon>
        <taxon>Marinilabiliales</taxon>
        <taxon>Marinilabiliaceae</taxon>
        <taxon>Alkalitalea</taxon>
    </lineage>
</organism>
<dbReference type="KEGG" id="asx:CDL62_04940"/>
<dbReference type="InterPro" id="IPR008969">
    <property type="entry name" value="CarboxyPept-like_regulatory"/>
</dbReference>
<dbReference type="STRING" id="889453.SAMN03080601_03132"/>
<dbReference type="AlphaFoldDB" id="A0A1T5HT52"/>
<feature type="signal peptide" evidence="1">
    <location>
        <begin position="1"/>
        <end position="21"/>
    </location>
</feature>
<sequence>MYIRLFSLIFLVFCIDGASVAAQSPRQVVSGTVLDVVTGEVLIGAYVFCSNGKYFATSNAQGHFTLWLNSRDFDNEITVTHIGYAPAILHVESFGQRQTVYLTPAHFSLDEVVVSSQKVRDFMMPEVSVFQLERRELQLLPSFAGEKDLLLYLQKTPGVSTAGDGNANMYVRGGGHEQNLFLLDYMPLYHVSHFGGFTSTFNSDIINSADVYLGGFPARYGGRLSSVVDVYSRDGNNLNHKKQLTLGMLTSKAMLEGPIVREKSSYLVAFRKNTFPFFRWVWGMDENYTMYDVNVKLNHRFTEKDRLYFSYYIGNDQVSVRVKNDDRVKSRLNVGWGNHAFSLRYNKVFDHFLYINVIVGKSGYDYREKSAVKLNNEGSSGNFRSVFMSGIEDEFVKIHLDYQPLNNMAVFFGSELFRHSFKPGNTHILQSGSGFADLNEKGGFSNENSFSPSFFGEMILKDIYGFSLNGGVRVSSIYTKSENYTFVKPRITVARRLSYDFSVKFSYSEMMQHFHLISNNSAGMPTDFRIPVFDLAPPSISQQFLAGIYHSSYDDMYEVSLETYYKKMNDLADLKEGVSFTTAGFNWESILAVNGQGESRGVEFLVRKTKGESTGWMGTSLSRSERRFDDLNSGKKFPFKYDRLFSISCFYQQQISEKVSMSFAWDLGTGLPYSLPKSQYRNHEGDFVFIYDGINGYRDIWYHRGDVGLSYVTVKNKFSSEWSLSVINVYNRRNPNFYFTRIHDESPTLYRFSLFPIMPSASYTIKF</sequence>